<protein>
    <submittedName>
        <fullName evidence="1">NAD(P)-binding protein</fullName>
    </submittedName>
</protein>
<accession>A0ACB5RUL7</accession>
<evidence type="ECO:0000313" key="1">
    <source>
        <dbReference type="EMBL" id="GME24214.1"/>
    </source>
</evidence>
<comment type="caution">
    <text evidence="1">The sequence shown here is derived from an EMBL/GenBank/DDBJ whole genome shotgun (WGS) entry which is preliminary data.</text>
</comment>
<dbReference type="EMBL" id="BSXG01000011">
    <property type="protein sequence ID" value="GME24214.1"/>
    <property type="molecule type" value="Genomic_DNA"/>
</dbReference>
<gene>
    <name evidence="1" type="primary">g4880</name>
    <name evidence="1" type="ORF">NpPPO83_00004880</name>
</gene>
<proteinExistence type="predicted"/>
<organism evidence="1 2">
    <name type="scientific">Neofusicoccum parvum</name>
    <dbReference type="NCBI Taxonomy" id="310453"/>
    <lineage>
        <taxon>Eukaryota</taxon>
        <taxon>Fungi</taxon>
        <taxon>Dikarya</taxon>
        <taxon>Ascomycota</taxon>
        <taxon>Pezizomycotina</taxon>
        <taxon>Dothideomycetes</taxon>
        <taxon>Dothideomycetes incertae sedis</taxon>
        <taxon>Botryosphaeriales</taxon>
        <taxon>Botryosphaeriaceae</taxon>
        <taxon>Neofusicoccum</taxon>
    </lineage>
</organism>
<sequence length="273" mass="28419">MRAWTYTTRGPVNTVLHLTSTHPTPTPDPASPDLLIKITHTSLTPSVARLMPLLPFHPIHPTPSIPELSFAGTIAAVTPQTPSHLTPGLRVFGSIPVSAQLARGAGTLAQYVVARPQDVAAAPENLSSADAAGLDGNGQTALQMCRNAGVGEGGRVFVNGGTGGVGTMVVQVAKAFGAEVVATGSGEEGRKLLEGLGADVVVDYRACGEGGVAGWLAERYGEGRKFDAVLDCVGTQVLFDRSPAFLKEDGLFAYERILSQRAKGKVVIKVQDV</sequence>
<keyword evidence="2" id="KW-1185">Reference proteome</keyword>
<dbReference type="Proteomes" id="UP001165186">
    <property type="component" value="Unassembled WGS sequence"/>
</dbReference>
<reference evidence="1" key="1">
    <citation type="submission" date="2024-09" db="EMBL/GenBank/DDBJ databases">
        <title>Draft Genome Sequences of Neofusicoccum parvum.</title>
        <authorList>
            <person name="Ashida A."/>
            <person name="Camagna M."/>
            <person name="Tanaka A."/>
            <person name="Takemoto D."/>
        </authorList>
    </citation>
    <scope>NUCLEOTIDE SEQUENCE</scope>
    <source>
        <strain evidence="1">PPO83</strain>
    </source>
</reference>
<evidence type="ECO:0000313" key="2">
    <source>
        <dbReference type="Proteomes" id="UP001165186"/>
    </source>
</evidence>
<name>A0ACB5RUL7_9PEZI</name>